<protein>
    <submittedName>
        <fullName evidence="2">Uncharacterized protein</fullName>
    </submittedName>
</protein>
<feature type="chain" id="PRO_5045103505" evidence="1">
    <location>
        <begin position="28"/>
        <end position="132"/>
    </location>
</feature>
<organism evidence="2 3">
    <name type="scientific">Streptomyces monticola</name>
    <dbReference type="NCBI Taxonomy" id="2666263"/>
    <lineage>
        <taxon>Bacteria</taxon>
        <taxon>Bacillati</taxon>
        <taxon>Actinomycetota</taxon>
        <taxon>Actinomycetes</taxon>
        <taxon>Kitasatosporales</taxon>
        <taxon>Streptomycetaceae</taxon>
        <taxon>Streptomyces</taxon>
    </lineage>
</organism>
<dbReference type="Proteomes" id="UP001596523">
    <property type="component" value="Unassembled WGS sequence"/>
</dbReference>
<feature type="signal peptide" evidence="1">
    <location>
        <begin position="1"/>
        <end position="27"/>
    </location>
</feature>
<comment type="caution">
    <text evidence="2">The sequence shown here is derived from an EMBL/GenBank/DDBJ whole genome shotgun (WGS) entry which is preliminary data.</text>
</comment>
<dbReference type="EMBL" id="JBHTCF010000036">
    <property type="protein sequence ID" value="MFC7310571.1"/>
    <property type="molecule type" value="Genomic_DNA"/>
</dbReference>
<proteinExistence type="predicted"/>
<keyword evidence="3" id="KW-1185">Reference proteome</keyword>
<evidence type="ECO:0000256" key="1">
    <source>
        <dbReference type="SAM" id="SignalP"/>
    </source>
</evidence>
<gene>
    <name evidence="2" type="ORF">ACFQVC_40960</name>
</gene>
<evidence type="ECO:0000313" key="2">
    <source>
        <dbReference type="EMBL" id="MFC7310571.1"/>
    </source>
</evidence>
<name>A0ABW2JWV4_9ACTN</name>
<dbReference type="RefSeq" id="WP_381841336.1">
    <property type="nucleotide sequence ID" value="NZ_JBHTCF010000036.1"/>
</dbReference>
<keyword evidence="1" id="KW-0732">Signal</keyword>
<evidence type="ECO:0000313" key="3">
    <source>
        <dbReference type="Proteomes" id="UP001596523"/>
    </source>
</evidence>
<reference evidence="3" key="1">
    <citation type="journal article" date="2019" name="Int. J. Syst. Evol. Microbiol.">
        <title>The Global Catalogue of Microorganisms (GCM) 10K type strain sequencing project: providing services to taxonomists for standard genome sequencing and annotation.</title>
        <authorList>
            <consortium name="The Broad Institute Genomics Platform"/>
            <consortium name="The Broad Institute Genome Sequencing Center for Infectious Disease"/>
            <person name="Wu L."/>
            <person name="Ma J."/>
        </authorList>
    </citation>
    <scope>NUCLEOTIDE SEQUENCE [LARGE SCALE GENOMIC DNA]</scope>
    <source>
        <strain evidence="3">SYNS20</strain>
    </source>
</reference>
<sequence length="132" mass="14333">MIHMRKAVAVAAGTVMVLGLGALPAHAENYHDTYLSNWGPGKESSRWADNNRDSVKTSIRFSSCYTDGASGFNSATLKLSKDVFGPDDHYGSRTNKCNTSTWGDQSKGDYYFTLTGVNSGGVLTVKSVRITW</sequence>
<accession>A0ABW2JWV4</accession>